<evidence type="ECO:0000313" key="2">
    <source>
        <dbReference type="Proteomes" id="UP000770661"/>
    </source>
</evidence>
<name>A0A8J4XV28_CHIOP</name>
<dbReference type="Proteomes" id="UP000770661">
    <property type="component" value="Unassembled WGS sequence"/>
</dbReference>
<organism evidence="1 2">
    <name type="scientific">Chionoecetes opilio</name>
    <name type="common">Atlantic snow crab</name>
    <name type="synonym">Cancer opilio</name>
    <dbReference type="NCBI Taxonomy" id="41210"/>
    <lineage>
        <taxon>Eukaryota</taxon>
        <taxon>Metazoa</taxon>
        <taxon>Ecdysozoa</taxon>
        <taxon>Arthropoda</taxon>
        <taxon>Crustacea</taxon>
        <taxon>Multicrustacea</taxon>
        <taxon>Malacostraca</taxon>
        <taxon>Eumalacostraca</taxon>
        <taxon>Eucarida</taxon>
        <taxon>Decapoda</taxon>
        <taxon>Pleocyemata</taxon>
        <taxon>Brachyura</taxon>
        <taxon>Eubrachyura</taxon>
        <taxon>Majoidea</taxon>
        <taxon>Majidae</taxon>
        <taxon>Chionoecetes</taxon>
    </lineage>
</organism>
<protein>
    <submittedName>
        <fullName evidence="1">Uncharacterized protein</fullName>
    </submittedName>
</protein>
<dbReference type="EMBL" id="JACEEZ010025212">
    <property type="protein sequence ID" value="KAG0703351.1"/>
    <property type="molecule type" value="Genomic_DNA"/>
</dbReference>
<evidence type="ECO:0000313" key="1">
    <source>
        <dbReference type="EMBL" id="KAG0703351.1"/>
    </source>
</evidence>
<sequence length="135" mass="15085">MDGPGPISAYRAEKMEHYSSVTGLPPPKARLAMHEVQGKPVKLRQAPGAATTKGVVLSYPVAMSLKPLRRHPRIVVLERWRSRQGDLTRQVVITIEGVLVGAVDLGSRGIYSRPVSKEPLRCHCCQQYDQRLIYR</sequence>
<accession>A0A8J4XV28</accession>
<reference evidence="1" key="1">
    <citation type="submission" date="2020-07" db="EMBL/GenBank/DDBJ databases">
        <title>The High-quality genome of the commercially important snow crab, Chionoecetes opilio.</title>
        <authorList>
            <person name="Jeong J.-H."/>
            <person name="Ryu S."/>
        </authorList>
    </citation>
    <scope>NUCLEOTIDE SEQUENCE</scope>
    <source>
        <strain evidence="1">MADBK_172401_WGS</strain>
        <tissue evidence="1">Digestive gland</tissue>
    </source>
</reference>
<dbReference type="AlphaFoldDB" id="A0A8J4XV28"/>
<gene>
    <name evidence="1" type="ORF">GWK47_024886</name>
</gene>
<proteinExistence type="predicted"/>
<keyword evidence="2" id="KW-1185">Reference proteome</keyword>
<comment type="caution">
    <text evidence="1">The sequence shown here is derived from an EMBL/GenBank/DDBJ whole genome shotgun (WGS) entry which is preliminary data.</text>
</comment>